<feature type="region of interest" description="Disordered" evidence="6">
    <location>
        <begin position="155"/>
        <end position="180"/>
    </location>
</feature>
<protein>
    <recommendedName>
        <fullName evidence="7">BHLH domain-containing protein</fullName>
    </recommendedName>
</protein>
<feature type="domain" description="BHLH" evidence="7">
    <location>
        <begin position="166"/>
        <end position="216"/>
    </location>
</feature>
<accession>A0A6G1BNR5</accession>
<dbReference type="SUPFAM" id="SSF47459">
    <property type="entry name" value="HLH, helix-loop-helix DNA-binding domain"/>
    <property type="match status" value="1"/>
</dbReference>
<reference evidence="8 9" key="1">
    <citation type="submission" date="2019-11" db="EMBL/GenBank/DDBJ databases">
        <title>Whole genome sequence of Oryza granulata.</title>
        <authorList>
            <person name="Li W."/>
        </authorList>
    </citation>
    <scope>NUCLEOTIDE SEQUENCE [LARGE SCALE GENOMIC DNA]</scope>
    <source>
        <strain evidence="9">cv. Menghai</strain>
        <tissue evidence="8">Leaf</tissue>
    </source>
</reference>
<organism evidence="8 9">
    <name type="scientific">Oryza meyeriana var. granulata</name>
    <dbReference type="NCBI Taxonomy" id="110450"/>
    <lineage>
        <taxon>Eukaryota</taxon>
        <taxon>Viridiplantae</taxon>
        <taxon>Streptophyta</taxon>
        <taxon>Embryophyta</taxon>
        <taxon>Tracheophyta</taxon>
        <taxon>Spermatophyta</taxon>
        <taxon>Magnoliopsida</taxon>
        <taxon>Liliopsida</taxon>
        <taxon>Poales</taxon>
        <taxon>Poaceae</taxon>
        <taxon>BOP clade</taxon>
        <taxon>Oryzoideae</taxon>
        <taxon>Oryzeae</taxon>
        <taxon>Oryzinae</taxon>
        <taxon>Oryza</taxon>
        <taxon>Oryza meyeriana</taxon>
    </lineage>
</organism>
<evidence type="ECO:0000256" key="2">
    <source>
        <dbReference type="ARBA" id="ARBA00005510"/>
    </source>
</evidence>
<dbReference type="GO" id="GO:0005634">
    <property type="term" value="C:nucleus"/>
    <property type="evidence" value="ECO:0007669"/>
    <property type="project" value="UniProtKB-SubCell"/>
</dbReference>
<name>A0A6G1BNR5_9ORYZ</name>
<dbReference type="GO" id="GO:0046983">
    <property type="term" value="F:protein dimerization activity"/>
    <property type="evidence" value="ECO:0007669"/>
    <property type="project" value="InterPro"/>
</dbReference>
<dbReference type="InterPro" id="IPR011598">
    <property type="entry name" value="bHLH_dom"/>
</dbReference>
<evidence type="ECO:0000256" key="6">
    <source>
        <dbReference type="SAM" id="MobiDB-lite"/>
    </source>
</evidence>
<evidence type="ECO:0000256" key="3">
    <source>
        <dbReference type="ARBA" id="ARBA00023015"/>
    </source>
</evidence>
<dbReference type="Proteomes" id="UP000479710">
    <property type="component" value="Unassembled WGS sequence"/>
</dbReference>
<dbReference type="PANTHER" id="PTHR16223">
    <property type="entry name" value="TRANSCRIPTION FACTOR BHLH83-RELATED"/>
    <property type="match status" value="1"/>
</dbReference>
<keyword evidence="3" id="KW-0805">Transcription regulation</keyword>
<keyword evidence="9" id="KW-1185">Reference proteome</keyword>
<sequence length="299" mass="31608">MSTVTTTFGLRDPTATPGFDRLHRLLAGGSDDNGMGFLQDVVAVHHDVTDALLGFVYAPSSHSGLDEFLGPLPGAVEAQRGRGTKRPRACIVEDGGDDGPCVELPAGARGAVAQQVRLALPELVTGFVPTPPPMPVQQHWQLPDAVFVRGAGAEPKKGGEAGNGHHNQAVQSAAARERRRRISNKTAELSRLIPGAAKLNSTAEMLQAAARHVKLLQAQVGMLALMQSAGETKMVPSMAAQEERVHALLVSGGVQERLAGEGVCLVPTKLVHAIADDKAIKSNPVVNRDLSRFMESLEQ</sequence>
<dbReference type="SMART" id="SM00353">
    <property type="entry name" value="HLH"/>
    <property type="match status" value="1"/>
</dbReference>
<dbReference type="CDD" id="cd11393">
    <property type="entry name" value="bHLH_AtbHLH_like"/>
    <property type="match status" value="1"/>
</dbReference>
<proteinExistence type="inferred from homology"/>
<dbReference type="Pfam" id="PF00010">
    <property type="entry name" value="HLH"/>
    <property type="match status" value="1"/>
</dbReference>
<dbReference type="OrthoDB" id="1921534at2759"/>
<dbReference type="GO" id="GO:0000978">
    <property type="term" value="F:RNA polymerase II cis-regulatory region sequence-specific DNA binding"/>
    <property type="evidence" value="ECO:0007669"/>
    <property type="project" value="TreeGrafter"/>
</dbReference>
<comment type="caution">
    <text evidence="8">The sequence shown here is derived from an EMBL/GenBank/DDBJ whole genome shotgun (WGS) entry which is preliminary data.</text>
</comment>
<dbReference type="AlphaFoldDB" id="A0A6G1BNR5"/>
<comment type="subcellular location">
    <subcellularLocation>
        <location evidence="1">Nucleus</location>
    </subcellularLocation>
</comment>
<dbReference type="GO" id="GO:0000981">
    <property type="term" value="F:DNA-binding transcription factor activity, RNA polymerase II-specific"/>
    <property type="evidence" value="ECO:0007669"/>
    <property type="project" value="TreeGrafter"/>
</dbReference>
<dbReference type="Gene3D" id="4.10.280.10">
    <property type="entry name" value="Helix-loop-helix DNA-binding domain"/>
    <property type="match status" value="1"/>
</dbReference>
<dbReference type="InterPro" id="IPR045239">
    <property type="entry name" value="bHLH95_bHLH"/>
</dbReference>
<dbReference type="InterPro" id="IPR036638">
    <property type="entry name" value="HLH_DNA-bd_sf"/>
</dbReference>
<keyword evidence="4" id="KW-0804">Transcription</keyword>
<dbReference type="EMBL" id="SPHZ02000012">
    <property type="protein sequence ID" value="KAF0889619.1"/>
    <property type="molecule type" value="Genomic_DNA"/>
</dbReference>
<evidence type="ECO:0000256" key="1">
    <source>
        <dbReference type="ARBA" id="ARBA00004123"/>
    </source>
</evidence>
<keyword evidence="5" id="KW-0539">Nucleus</keyword>
<evidence type="ECO:0000313" key="8">
    <source>
        <dbReference type="EMBL" id="KAF0889619.1"/>
    </source>
</evidence>
<dbReference type="PANTHER" id="PTHR16223:SF49">
    <property type="entry name" value="TRANSCRIPTION FACTOR BHLH52-RELATED"/>
    <property type="match status" value="1"/>
</dbReference>
<gene>
    <name evidence="8" type="ORF">E2562_029293</name>
</gene>
<evidence type="ECO:0000256" key="4">
    <source>
        <dbReference type="ARBA" id="ARBA00023163"/>
    </source>
</evidence>
<dbReference type="InterPro" id="IPR045843">
    <property type="entry name" value="IND-like"/>
</dbReference>
<dbReference type="PROSITE" id="PS50888">
    <property type="entry name" value="BHLH"/>
    <property type="match status" value="1"/>
</dbReference>
<comment type="similarity">
    <text evidence="2">Belongs to the bHLH protein family.</text>
</comment>
<evidence type="ECO:0000313" key="9">
    <source>
        <dbReference type="Proteomes" id="UP000479710"/>
    </source>
</evidence>
<evidence type="ECO:0000256" key="5">
    <source>
        <dbReference type="ARBA" id="ARBA00023242"/>
    </source>
</evidence>
<evidence type="ECO:0000259" key="7">
    <source>
        <dbReference type="PROSITE" id="PS50888"/>
    </source>
</evidence>